<evidence type="ECO:0000313" key="5">
    <source>
        <dbReference type="Proteomes" id="UP001189429"/>
    </source>
</evidence>
<evidence type="ECO:0000256" key="2">
    <source>
        <dbReference type="SAM" id="Coils"/>
    </source>
</evidence>
<gene>
    <name evidence="4" type="ORF">PCOR1329_LOCUS62393</name>
</gene>
<dbReference type="Pfam" id="PF08385">
    <property type="entry name" value="DHC_N1"/>
    <property type="match status" value="1"/>
</dbReference>
<dbReference type="InterPro" id="IPR013594">
    <property type="entry name" value="Dynein_heavy_tail"/>
</dbReference>
<comment type="similarity">
    <text evidence="1">Belongs to the dynein heavy chain family.</text>
</comment>
<feature type="coiled-coil region" evidence="2">
    <location>
        <begin position="245"/>
        <end position="272"/>
    </location>
</feature>
<dbReference type="Proteomes" id="UP001189429">
    <property type="component" value="Unassembled WGS sequence"/>
</dbReference>
<name>A0ABN9VYJ2_9DINO</name>
<sequence length="400" mass="46587">MQEINFWLGMEKVLNDVHTQLQGPPIQLTLNLLKGARRFLATMSFESDTGLKPAMDKVANFLQLLRDFPINELIVSNSIEQLTQAVRTIFQHMRRIRNATQYPLMRAYNLVEAVSRDLSAQLLKILASQRLMQQAAEAFEANMVATTELFRVWDDEVRQFKDLVRELLRKRGTNERPPLKINLEHNHLQERIVDLQKFRRQHMKLQEVIEKVLSEGKESGAKAEVQSAYRLLEDVDVLDVTRRGVQEWDSAKKRYDEKIDHAESEITAHLRDRLGAAKTATEMFRVFSRFNALFVRPRIRGAIQEYQTSLIAQVKEDVQRLQEKFKEGYEGEVRKMSTLRDIPPTSGRIIWANQLQRRLQVYMDRVMDVLGRGWDTHVDGQKLKQEGDAFAKKMRTVADI</sequence>
<dbReference type="PANTHER" id="PTHR46532:SF4">
    <property type="entry name" value="AAA+ ATPASE DOMAIN-CONTAINING PROTEIN"/>
    <property type="match status" value="1"/>
</dbReference>
<dbReference type="EMBL" id="CAUYUJ010017879">
    <property type="protein sequence ID" value="CAK0878753.1"/>
    <property type="molecule type" value="Genomic_DNA"/>
</dbReference>
<dbReference type="PANTHER" id="PTHR46532">
    <property type="entry name" value="MALE FERTILITY FACTOR KL5"/>
    <property type="match status" value="1"/>
</dbReference>
<protein>
    <recommendedName>
        <fullName evidence="3">Dynein heavy chain tail domain-containing protein</fullName>
    </recommendedName>
</protein>
<keyword evidence="2" id="KW-0175">Coiled coil</keyword>
<feature type="domain" description="Dynein heavy chain tail" evidence="3">
    <location>
        <begin position="2"/>
        <end position="396"/>
    </location>
</feature>
<dbReference type="InterPro" id="IPR026983">
    <property type="entry name" value="DHC"/>
</dbReference>
<comment type="caution">
    <text evidence="4">The sequence shown here is derived from an EMBL/GenBank/DDBJ whole genome shotgun (WGS) entry which is preliminary data.</text>
</comment>
<accession>A0ABN9VYJ2</accession>
<reference evidence="4" key="1">
    <citation type="submission" date="2023-10" db="EMBL/GenBank/DDBJ databases">
        <authorList>
            <person name="Chen Y."/>
            <person name="Shah S."/>
            <person name="Dougan E. K."/>
            <person name="Thang M."/>
            <person name="Chan C."/>
        </authorList>
    </citation>
    <scope>NUCLEOTIDE SEQUENCE [LARGE SCALE GENOMIC DNA]</scope>
</reference>
<evidence type="ECO:0000313" key="4">
    <source>
        <dbReference type="EMBL" id="CAK0878753.1"/>
    </source>
</evidence>
<proteinExistence type="inferred from homology"/>
<keyword evidence="5" id="KW-1185">Reference proteome</keyword>
<evidence type="ECO:0000256" key="1">
    <source>
        <dbReference type="ARBA" id="ARBA00008887"/>
    </source>
</evidence>
<evidence type="ECO:0000259" key="3">
    <source>
        <dbReference type="Pfam" id="PF08385"/>
    </source>
</evidence>
<organism evidence="4 5">
    <name type="scientific">Prorocentrum cordatum</name>
    <dbReference type="NCBI Taxonomy" id="2364126"/>
    <lineage>
        <taxon>Eukaryota</taxon>
        <taxon>Sar</taxon>
        <taxon>Alveolata</taxon>
        <taxon>Dinophyceae</taxon>
        <taxon>Prorocentrales</taxon>
        <taxon>Prorocentraceae</taxon>
        <taxon>Prorocentrum</taxon>
    </lineage>
</organism>